<dbReference type="InterPro" id="IPR026242">
    <property type="entry name" value="HAUS2_metazoa"/>
</dbReference>
<reference evidence="1 2" key="1">
    <citation type="submission" date="2024-11" db="EMBL/GenBank/DDBJ databases">
        <title>Chromosome-level genome assembly of the freshwater bivalve Anodonta woodiana.</title>
        <authorList>
            <person name="Chen X."/>
        </authorList>
    </citation>
    <scope>NUCLEOTIDE SEQUENCE [LARGE SCALE GENOMIC DNA]</scope>
    <source>
        <strain evidence="1">MN2024</strain>
        <tissue evidence="1">Gills</tissue>
    </source>
</reference>
<evidence type="ECO:0000313" key="1">
    <source>
        <dbReference type="EMBL" id="KAL3875776.1"/>
    </source>
</evidence>
<name>A0ABD3WQM1_SINWO</name>
<gene>
    <name evidence="1" type="ORF">ACJMK2_033693</name>
</gene>
<proteinExistence type="predicted"/>
<dbReference type="Proteomes" id="UP001634394">
    <property type="component" value="Unassembled WGS sequence"/>
</dbReference>
<evidence type="ECO:0008006" key="3">
    <source>
        <dbReference type="Google" id="ProtNLM"/>
    </source>
</evidence>
<dbReference type="PANTHER" id="PTHR16039:SF1">
    <property type="entry name" value="HAUS AUGMIN-LIKE COMPLEX SUBUNIT 2"/>
    <property type="match status" value="1"/>
</dbReference>
<dbReference type="Pfam" id="PF15003">
    <property type="entry name" value="HAUS2"/>
    <property type="match status" value="1"/>
</dbReference>
<dbReference type="AlphaFoldDB" id="A0ABD3WQM1"/>
<evidence type="ECO:0000313" key="2">
    <source>
        <dbReference type="Proteomes" id="UP001634394"/>
    </source>
</evidence>
<dbReference type="InterPro" id="IPR028346">
    <property type="entry name" value="HAUS2"/>
</dbReference>
<organism evidence="1 2">
    <name type="scientific">Sinanodonta woodiana</name>
    <name type="common">Chinese pond mussel</name>
    <name type="synonym">Anodonta woodiana</name>
    <dbReference type="NCBI Taxonomy" id="1069815"/>
    <lineage>
        <taxon>Eukaryota</taxon>
        <taxon>Metazoa</taxon>
        <taxon>Spiralia</taxon>
        <taxon>Lophotrochozoa</taxon>
        <taxon>Mollusca</taxon>
        <taxon>Bivalvia</taxon>
        <taxon>Autobranchia</taxon>
        <taxon>Heteroconchia</taxon>
        <taxon>Palaeoheterodonta</taxon>
        <taxon>Unionida</taxon>
        <taxon>Unionoidea</taxon>
        <taxon>Unionidae</taxon>
        <taxon>Unioninae</taxon>
        <taxon>Sinanodonta</taxon>
    </lineage>
</organism>
<protein>
    <recommendedName>
        <fullName evidence="3">HAUS augmin-like complex subunit 2</fullName>
    </recommendedName>
</protein>
<keyword evidence="2" id="KW-1185">Reference proteome</keyword>
<accession>A0ABD3WQM1</accession>
<sequence length="230" mass="26642">MLDTTVSFSDTQNPWDRSDRSLAPLRRALILAEKTGHIRKRSDYEAQKIEKEMEDKYPSLKLINVLREATKLRWELNKVNLEIQCRMQDKETSDITHLNVLESKIARIKSLNSHLEAVTESKDQLISRLQQPFVGEYLKLEARYHKFASELFPMIAPLLSDLTTHLENFVWVESFKVADGKLESLLTDLNSILASLQSKFQALTQVRQSVDHLYQYEVSGHEHQQSAMSQ</sequence>
<comment type="caution">
    <text evidence="1">The sequence shown here is derived from an EMBL/GenBank/DDBJ whole genome shotgun (WGS) entry which is preliminary data.</text>
</comment>
<dbReference type="EMBL" id="JBJQND010000005">
    <property type="protein sequence ID" value="KAL3875776.1"/>
    <property type="molecule type" value="Genomic_DNA"/>
</dbReference>
<dbReference type="PRINTS" id="PR02088">
    <property type="entry name" value="HAUSAUGMINL2"/>
</dbReference>
<dbReference type="PANTHER" id="PTHR16039">
    <property type="entry name" value="HAUS AUGMIN-LIKE COMPLEX SUBUNIT 2"/>
    <property type="match status" value="1"/>
</dbReference>